<evidence type="ECO:0000313" key="2">
    <source>
        <dbReference type="EMBL" id="EGL83991.1"/>
    </source>
</evidence>
<dbReference type="Proteomes" id="UP000010716">
    <property type="component" value="Unassembled WGS sequence"/>
</dbReference>
<evidence type="ECO:0000256" key="1">
    <source>
        <dbReference type="SAM" id="Phobius"/>
    </source>
</evidence>
<evidence type="ECO:0000313" key="3">
    <source>
        <dbReference type="Proteomes" id="UP000010716"/>
    </source>
</evidence>
<feature type="transmembrane region" description="Helical" evidence="1">
    <location>
        <begin position="9"/>
        <end position="28"/>
    </location>
</feature>
<sequence length="128" mass="14552">LNLLLTKTFLYLEYVQMLLGLLVLWVGGRLEEWTIPVFQAARKIMGPLFLITGLYFLGVIKFKGFFTEKLLKYKEVVNKFSGNKRAFLLGVLLSLAFCPTMALLFFGLLMPLMLSTTGYGLTLPLFSR</sequence>
<proteinExistence type="predicted"/>
<keyword evidence="1 2" id="KW-0812">Transmembrane</keyword>
<dbReference type="AlphaFoldDB" id="F5L3U9"/>
<accession>F5L3U9</accession>
<dbReference type="eggNOG" id="COG0785">
    <property type="taxonomic scope" value="Bacteria"/>
</dbReference>
<feature type="non-terminal residue" evidence="2">
    <location>
        <position position="1"/>
    </location>
</feature>
<gene>
    <name evidence="2" type="ORF">CathTA2_0461</name>
</gene>
<reference evidence="2 3" key="1">
    <citation type="journal article" date="2011" name="J. Bacteriol.">
        <title>Draft genome sequence of the thermoalkaliphilic Caldalkalibacillus thermarum strain TA2.A1.</title>
        <authorList>
            <person name="Kalamorz F."/>
            <person name="Keis S."/>
            <person name="McMillan D.G."/>
            <person name="Olsson K."/>
            <person name="Stanton J.A."/>
            <person name="Stockwell P."/>
            <person name="Black M.A."/>
            <person name="Klingeman D.M."/>
            <person name="Land M.L."/>
            <person name="Han C.S."/>
            <person name="Martin S.L."/>
            <person name="Becher S.A."/>
            <person name="Peddie C.J."/>
            <person name="Morgan H.W."/>
            <person name="Matthies D."/>
            <person name="Preiss L."/>
            <person name="Meier T."/>
            <person name="Brown S.D."/>
            <person name="Cook G.M."/>
        </authorList>
    </citation>
    <scope>NUCLEOTIDE SEQUENCE [LARGE SCALE GENOMIC DNA]</scope>
    <source>
        <strain evidence="2 3">TA2.A1</strain>
    </source>
</reference>
<comment type="caution">
    <text evidence="2">The sequence shown here is derived from an EMBL/GenBank/DDBJ whole genome shotgun (WGS) entry which is preliminary data.</text>
</comment>
<name>F5L3U9_CALTT</name>
<organism evidence="2 3">
    <name type="scientific">Caldalkalibacillus thermarum (strain TA2.A1)</name>
    <dbReference type="NCBI Taxonomy" id="986075"/>
    <lineage>
        <taxon>Bacteria</taxon>
        <taxon>Bacillati</taxon>
        <taxon>Bacillota</taxon>
        <taxon>Bacilli</taxon>
        <taxon>Bacillales</taxon>
        <taxon>Bacillaceae</taxon>
        <taxon>Caldalkalibacillus</taxon>
    </lineage>
</organism>
<feature type="transmembrane region" description="Helical" evidence="1">
    <location>
        <begin position="87"/>
        <end position="114"/>
    </location>
</feature>
<feature type="transmembrane region" description="Helical" evidence="1">
    <location>
        <begin position="48"/>
        <end position="66"/>
    </location>
</feature>
<keyword evidence="1" id="KW-0472">Membrane</keyword>
<protein>
    <submittedName>
        <fullName evidence="2">Cytochrome c biogenesis protein transmembrane region</fullName>
    </submittedName>
</protein>
<keyword evidence="1" id="KW-1133">Transmembrane helix</keyword>
<dbReference type="EMBL" id="AFCE01000060">
    <property type="protein sequence ID" value="EGL83991.1"/>
    <property type="molecule type" value="Genomic_DNA"/>
</dbReference>